<keyword evidence="4" id="KW-1185">Reference proteome</keyword>
<dbReference type="RefSeq" id="XP_023173509.1">
    <property type="nucleotide sequence ID" value="XM_023317741.2"/>
</dbReference>
<feature type="chain" id="PRO_5026931181" evidence="3">
    <location>
        <begin position="18"/>
        <end position="144"/>
    </location>
</feature>
<feature type="compositionally biased region" description="Basic and acidic residues" evidence="2">
    <location>
        <begin position="128"/>
        <end position="144"/>
    </location>
</feature>
<evidence type="ECO:0000313" key="5">
    <source>
        <dbReference type="RefSeq" id="XP_023173509.1"/>
    </source>
</evidence>
<dbReference type="OMA" id="RYQNENA"/>
<dbReference type="GeneID" id="111601243"/>
<dbReference type="InterPro" id="IPR050468">
    <property type="entry name" value="Cuticle_Struct_Prot"/>
</dbReference>
<evidence type="ECO:0000256" key="2">
    <source>
        <dbReference type="SAM" id="MobiDB-lite"/>
    </source>
</evidence>
<dbReference type="AlphaFoldDB" id="A0A6J1M5E0"/>
<feature type="region of interest" description="Disordered" evidence="2">
    <location>
        <begin position="125"/>
        <end position="144"/>
    </location>
</feature>
<dbReference type="PROSITE" id="PS51155">
    <property type="entry name" value="CHIT_BIND_RR_2"/>
    <property type="match status" value="1"/>
</dbReference>
<dbReference type="InterPro" id="IPR000618">
    <property type="entry name" value="Insect_cuticle"/>
</dbReference>
<dbReference type="OrthoDB" id="8195082at2759"/>
<dbReference type="GO" id="GO:0008010">
    <property type="term" value="F:structural constituent of chitin-based larval cuticle"/>
    <property type="evidence" value="ECO:0007669"/>
    <property type="project" value="TreeGrafter"/>
</dbReference>
<name>A0A6J1M5E0_DROHY</name>
<dbReference type="Proteomes" id="UP000504633">
    <property type="component" value="Unplaced"/>
</dbReference>
<dbReference type="CTD" id="36613"/>
<dbReference type="PANTHER" id="PTHR10380">
    <property type="entry name" value="CUTICLE PROTEIN"/>
    <property type="match status" value="1"/>
</dbReference>
<evidence type="ECO:0000256" key="1">
    <source>
        <dbReference type="PROSITE-ProRule" id="PRU00497"/>
    </source>
</evidence>
<accession>A0A6J1M5E0</accession>
<reference evidence="5" key="1">
    <citation type="submission" date="2025-08" db="UniProtKB">
        <authorList>
            <consortium name="RefSeq"/>
        </authorList>
    </citation>
    <scope>IDENTIFICATION</scope>
    <source>
        <strain evidence="5">15085-1641.00</strain>
        <tissue evidence="5">Whole body</tissue>
    </source>
</reference>
<protein>
    <submittedName>
        <fullName evidence="5">Uncharacterized protein LOC111601243 isoform X2</fullName>
    </submittedName>
</protein>
<evidence type="ECO:0000256" key="3">
    <source>
        <dbReference type="SAM" id="SignalP"/>
    </source>
</evidence>
<proteinExistence type="predicted"/>
<organism evidence="4 5">
    <name type="scientific">Drosophila hydei</name>
    <name type="common">Fruit fly</name>
    <dbReference type="NCBI Taxonomy" id="7224"/>
    <lineage>
        <taxon>Eukaryota</taxon>
        <taxon>Metazoa</taxon>
        <taxon>Ecdysozoa</taxon>
        <taxon>Arthropoda</taxon>
        <taxon>Hexapoda</taxon>
        <taxon>Insecta</taxon>
        <taxon>Pterygota</taxon>
        <taxon>Neoptera</taxon>
        <taxon>Endopterygota</taxon>
        <taxon>Diptera</taxon>
        <taxon>Brachycera</taxon>
        <taxon>Muscomorpha</taxon>
        <taxon>Ephydroidea</taxon>
        <taxon>Drosophilidae</taxon>
        <taxon>Drosophila</taxon>
    </lineage>
</organism>
<gene>
    <name evidence="5" type="primary">LOC111601243</name>
</gene>
<keyword evidence="1" id="KW-0193">Cuticle</keyword>
<keyword evidence="3" id="KW-0732">Signal</keyword>
<evidence type="ECO:0000313" key="4">
    <source>
        <dbReference type="Proteomes" id="UP000504633"/>
    </source>
</evidence>
<feature type="signal peptide" evidence="3">
    <location>
        <begin position="1"/>
        <end position="17"/>
    </location>
</feature>
<dbReference type="GO" id="GO:0062129">
    <property type="term" value="C:chitin-based extracellular matrix"/>
    <property type="evidence" value="ECO:0007669"/>
    <property type="project" value="TreeGrafter"/>
</dbReference>
<dbReference type="PANTHER" id="PTHR10380:SF232">
    <property type="entry name" value="PUPAL CUTICLE PROTEIN EDG-84A-LIKE PROTEIN"/>
    <property type="match status" value="1"/>
</dbReference>
<sequence>MLKIVFIASLLVSAVLAAPVSEPNKKKTKKKQKYERIQNLSAKYNFGVSVSDDINDGQLEREETRDGTKVTGHYSYSDGFVKRIVHYEADENGYRVTKEEMEVIGDGPKFNPDGQADIEGSQIGRYSIKLDRTDNSQHYKDAKQ</sequence>
<dbReference type="Pfam" id="PF00379">
    <property type="entry name" value="Chitin_bind_4"/>
    <property type="match status" value="1"/>
</dbReference>